<feature type="compositionally biased region" description="Basic and acidic residues" evidence="1">
    <location>
        <begin position="67"/>
        <end position="81"/>
    </location>
</feature>
<proteinExistence type="predicted"/>
<reference evidence="3" key="1">
    <citation type="submission" date="2024-07" db="EMBL/GenBank/DDBJ databases">
        <title>Two chromosome-level genome assemblies of Korean endemic species Abeliophyllum distichum and Forsythia ovata (Oleaceae).</title>
        <authorList>
            <person name="Jang H."/>
        </authorList>
    </citation>
    <scope>NUCLEOTIDE SEQUENCE [LARGE SCALE GENOMIC DNA]</scope>
</reference>
<evidence type="ECO:0000256" key="1">
    <source>
        <dbReference type="SAM" id="MobiDB-lite"/>
    </source>
</evidence>
<feature type="region of interest" description="Disordered" evidence="1">
    <location>
        <begin position="67"/>
        <end position="126"/>
    </location>
</feature>
<evidence type="ECO:0000313" key="3">
    <source>
        <dbReference type="Proteomes" id="UP001604277"/>
    </source>
</evidence>
<sequence length="126" mass="14092">MGDTRVLQYVTNHSATTPSIHNPNPTLCHHLHRTIIDSQYRSTFNHCCIVPSQHHHYSTNTISLGLDLDKERSGGDSEKLSMVRCTKGSSAKKSQNLEPQLDGNKEKKNNQLQEKLNSSAVKLKAN</sequence>
<name>A0ABD1WXU3_9LAMI</name>
<protein>
    <submittedName>
        <fullName evidence="2">Uncharacterized protein</fullName>
    </submittedName>
</protein>
<organism evidence="2 3">
    <name type="scientific">Forsythia ovata</name>
    <dbReference type="NCBI Taxonomy" id="205694"/>
    <lineage>
        <taxon>Eukaryota</taxon>
        <taxon>Viridiplantae</taxon>
        <taxon>Streptophyta</taxon>
        <taxon>Embryophyta</taxon>
        <taxon>Tracheophyta</taxon>
        <taxon>Spermatophyta</taxon>
        <taxon>Magnoliopsida</taxon>
        <taxon>eudicotyledons</taxon>
        <taxon>Gunneridae</taxon>
        <taxon>Pentapetalae</taxon>
        <taxon>asterids</taxon>
        <taxon>lamiids</taxon>
        <taxon>Lamiales</taxon>
        <taxon>Oleaceae</taxon>
        <taxon>Forsythieae</taxon>
        <taxon>Forsythia</taxon>
    </lineage>
</organism>
<accession>A0ABD1WXU3</accession>
<evidence type="ECO:0000313" key="2">
    <source>
        <dbReference type="EMBL" id="KAL2553508.1"/>
    </source>
</evidence>
<dbReference type="AlphaFoldDB" id="A0ABD1WXU3"/>
<feature type="compositionally biased region" description="Polar residues" evidence="1">
    <location>
        <begin position="87"/>
        <end position="98"/>
    </location>
</feature>
<keyword evidence="3" id="KW-1185">Reference proteome</keyword>
<dbReference type="EMBL" id="JBFOLJ010000002">
    <property type="protein sequence ID" value="KAL2553508.1"/>
    <property type="molecule type" value="Genomic_DNA"/>
</dbReference>
<gene>
    <name evidence="2" type="ORF">Fot_07127</name>
</gene>
<comment type="caution">
    <text evidence="2">The sequence shown here is derived from an EMBL/GenBank/DDBJ whole genome shotgun (WGS) entry which is preliminary data.</text>
</comment>
<dbReference type="Proteomes" id="UP001604277">
    <property type="component" value="Unassembled WGS sequence"/>
</dbReference>